<dbReference type="InterPro" id="IPR015422">
    <property type="entry name" value="PyrdxlP-dep_Trfase_small"/>
</dbReference>
<dbReference type="Gene3D" id="3.90.1150.10">
    <property type="entry name" value="Aspartate Aminotransferase, domain 1"/>
    <property type="match status" value="1"/>
</dbReference>
<dbReference type="InterPro" id="IPR010970">
    <property type="entry name" value="Cys_dSase_SufS"/>
</dbReference>
<accession>A0ABY1B5C1</accession>
<proteinExistence type="inferred from homology"/>
<evidence type="ECO:0000256" key="6">
    <source>
        <dbReference type="ARBA" id="ARBA00050776"/>
    </source>
</evidence>
<feature type="domain" description="Aminotransferase class V" evidence="8">
    <location>
        <begin position="39"/>
        <end position="405"/>
    </location>
</feature>
<dbReference type="SUPFAM" id="SSF53383">
    <property type="entry name" value="PLP-dependent transferases"/>
    <property type="match status" value="1"/>
</dbReference>
<dbReference type="InterPro" id="IPR000192">
    <property type="entry name" value="Aminotrans_V_dom"/>
</dbReference>
<dbReference type="PROSITE" id="PS00595">
    <property type="entry name" value="AA_TRANSFER_CLASS_5"/>
    <property type="match status" value="1"/>
</dbReference>
<dbReference type="InterPro" id="IPR015421">
    <property type="entry name" value="PyrdxlP-dep_Trfase_major"/>
</dbReference>
<organism evidence="9 10">
    <name type="scientific">Pseudomonas cuatrocienegasensis</name>
    <dbReference type="NCBI Taxonomy" id="543360"/>
    <lineage>
        <taxon>Bacteria</taxon>
        <taxon>Pseudomonadati</taxon>
        <taxon>Pseudomonadota</taxon>
        <taxon>Gammaproteobacteria</taxon>
        <taxon>Pseudomonadales</taxon>
        <taxon>Pseudomonadaceae</taxon>
        <taxon>Pseudomonas</taxon>
    </lineage>
</organism>
<dbReference type="EC" id="2.8.1.7" evidence="3"/>
<dbReference type="Gene3D" id="3.40.640.10">
    <property type="entry name" value="Type I PLP-dependent aspartate aminotransferase-like (Major domain)"/>
    <property type="match status" value="1"/>
</dbReference>
<comment type="cofactor">
    <cofactor evidence="1 7">
        <name>pyridoxal 5'-phosphate</name>
        <dbReference type="ChEBI" id="CHEBI:597326"/>
    </cofactor>
</comment>
<dbReference type="EMBL" id="FOFP01000002">
    <property type="protein sequence ID" value="SEP94008.1"/>
    <property type="molecule type" value="Genomic_DNA"/>
</dbReference>
<evidence type="ECO:0000256" key="2">
    <source>
        <dbReference type="ARBA" id="ARBA00010447"/>
    </source>
</evidence>
<evidence type="ECO:0000256" key="4">
    <source>
        <dbReference type="ARBA" id="ARBA00022679"/>
    </source>
</evidence>
<evidence type="ECO:0000313" key="10">
    <source>
        <dbReference type="Proteomes" id="UP000198512"/>
    </source>
</evidence>
<evidence type="ECO:0000256" key="5">
    <source>
        <dbReference type="ARBA" id="ARBA00022898"/>
    </source>
</evidence>
<evidence type="ECO:0000256" key="3">
    <source>
        <dbReference type="ARBA" id="ARBA00012239"/>
    </source>
</evidence>
<name>A0ABY1B5C1_9PSED</name>
<sequence>MGIAALNPSYGLDCLHMPIHSPWRTDFPGILALAAEGQTYLDSAATAQKPQAMLDALLGYYAGGAANVHRAQHLPGERATRAFEATRAKAARWLNAPAAEQLIFTRSATEAFNLLAYGLEQRFQPGDEIVISALEHHANLLPWQQLALRRQLKLVVLPLDHSGLINLDQAAQLITPRTRLLAISQLSNVLGSWQPLAPLLTLARAQGALSVVDGAQGVVHGRPDVQALDCDFYVCSSHKLYGPDGVGLLYGRNDALQQLAPWQFGGEMLLHTDYASATFRPAPLGFEAGTPPIAAVIALGAAIDYLGSLDASAVSAHEATLHAELLSGLQQRRGVRVLGSPNVALASFVVEGVHHADLAHLLSEQGIAVRAGHHCAMPLLQGLGLSGAVRVSLGVYNDGDDLQRFFNALDQALELLQ</sequence>
<keyword evidence="5" id="KW-0663">Pyridoxal phosphate</keyword>
<evidence type="ECO:0000313" key="9">
    <source>
        <dbReference type="EMBL" id="SEP94008.1"/>
    </source>
</evidence>
<reference evidence="9 10" key="1">
    <citation type="submission" date="2016-10" db="EMBL/GenBank/DDBJ databases">
        <authorList>
            <person name="Varghese N."/>
            <person name="Submissions S."/>
        </authorList>
    </citation>
    <scope>NUCLEOTIDE SEQUENCE [LARGE SCALE GENOMIC DNA]</scope>
    <source>
        <strain evidence="9 10">CIP 109853</strain>
    </source>
</reference>
<keyword evidence="4" id="KW-0808">Transferase</keyword>
<dbReference type="PANTHER" id="PTHR43586">
    <property type="entry name" value="CYSTEINE DESULFURASE"/>
    <property type="match status" value="1"/>
</dbReference>
<dbReference type="InterPro" id="IPR020578">
    <property type="entry name" value="Aminotrans_V_PyrdxlP_BS"/>
</dbReference>
<dbReference type="Proteomes" id="UP000198512">
    <property type="component" value="Unassembled WGS sequence"/>
</dbReference>
<evidence type="ECO:0000256" key="1">
    <source>
        <dbReference type="ARBA" id="ARBA00001933"/>
    </source>
</evidence>
<comment type="catalytic activity">
    <reaction evidence="6">
        <text>(sulfur carrier)-H + L-cysteine = (sulfur carrier)-SH + L-alanine</text>
        <dbReference type="Rhea" id="RHEA:43892"/>
        <dbReference type="Rhea" id="RHEA-COMP:14737"/>
        <dbReference type="Rhea" id="RHEA-COMP:14739"/>
        <dbReference type="ChEBI" id="CHEBI:29917"/>
        <dbReference type="ChEBI" id="CHEBI:35235"/>
        <dbReference type="ChEBI" id="CHEBI:57972"/>
        <dbReference type="ChEBI" id="CHEBI:64428"/>
        <dbReference type="EC" id="2.8.1.7"/>
    </reaction>
</comment>
<evidence type="ECO:0000256" key="7">
    <source>
        <dbReference type="RuleBase" id="RU004504"/>
    </source>
</evidence>
<gene>
    <name evidence="9" type="ORF">SAMN05216600_102344</name>
</gene>
<keyword evidence="10" id="KW-1185">Reference proteome</keyword>
<comment type="caution">
    <text evidence="9">The sequence shown here is derived from an EMBL/GenBank/DDBJ whole genome shotgun (WGS) entry which is preliminary data.</text>
</comment>
<comment type="similarity">
    <text evidence="2">Belongs to the class-V pyridoxal-phosphate-dependent aminotransferase family. Csd subfamily.</text>
</comment>
<dbReference type="CDD" id="cd06453">
    <property type="entry name" value="SufS_like"/>
    <property type="match status" value="1"/>
</dbReference>
<dbReference type="InterPro" id="IPR015424">
    <property type="entry name" value="PyrdxlP-dep_Trfase"/>
</dbReference>
<evidence type="ECO:0000259" key="8">
    <source>
        <dbReference type="Pfam" id="PF00266"/>
    </source>
</evidence>
<dbReference type="PANTHER" id="PTHR43586:SF8">
    <property type="entry name" value="CYSTEINE DESULFURASE 1, CHLOROPLASTIC"/>
    <property type="match status" value="1"/>
</dbReference>
<protein>
    <recommendedName>
        <fullName evidence="3">cysteine desulfurase</fullName>
        <ecNumber evidence="3">2.8.1.7</ecNumber>
    </recommendedName>
</protein>
<dbReference type="Pfam" id="PF00266">
    <property type="entry name" value="Aminotran_5"/>
    <property type="match status" value="1"/>
</dbReference>